<dbReference type="PANTHER" id="PTHR30270">
    <property type="entry name" value="THIAMINE-MONOPHOSPHATE KINASE"/>
    <property type="match status" value="1"/>
</dbReference>
<feature type="binding site" evidence="2">
    <location>
        <position position="72"/>
    </location>
    <ligand>
        <name>Mg(2+)</name>
        <dbReference type="ChEBI" id="CHEBI:18420"/>
        <label>4</label>
    </ligand>
</feature>
<dbReference type="PANTHER" id="PTHR30270:SF0">
    <property type="entry name" value="THIAMINE-MONOPHOSPHATE KINASE"/>
    <property type="match status" value="1"/>
</dbReference>
<feature type="binding site" evidence="2">
    <location>
        <position position="143"/>
    </location>
    <ligand>
        <name>ATP</name>
        <dbReference type="ChEBI" id="CHEBI:30616"/>
    </ligand>
</feature>
<sequence length="307" mass="32323">MSEFDIITHYFSSLGAGENVRLSVGDDAAALRVDDGFELLVSTDTSAAGVHFPEDLFPEDIAYKAVAAAASDLAAMGASPLGMTLAISLPEHDSLWLHGFSQGLASASRDFNLPLIGGDTTRGLLSMTLTVMGQCPEGQKLLRSGARPTDLVCVSGSLGDSTFGLSMLQGNERGLDIDFEDQEYLLSRFSRPASRIELGERLRAQATSCIDISDGLLADATHIANASGCKLVIDSALIPLSTELVASVGRARAIELALTGGEDFELLFTLPESVSVPDHCTVIGFAEAGEGVLCDGVLKRGGYDHFH</sequence>
<reference evidence="4 5" key="1">
    <citation type="submission" date="2019-02" db="EMBL/GenBank/DDBJ databases">
        <title>Halieaceae_genomes.</title>
        <authorList>
            <person name="Li S.-H."/>
        </authorList>
    </citation>
    <scope>NUCLEOTIDE SEQUENCE [LARGE SCALE GENOMIC DNA]</scope>
    <source>
        <strain evidence="4 5">JH123</strain>
    </source>
</reference>
<feature type="binding site" evidence="2">
    <location>
        <begin position="118"/>
        <end position="119"/>
    </location>
    <ligand>
        <name>ATP</name>
        <dbReference type="ChEBI" id="CHEBI:30616"/>
    </ligand>
</feature>
<gene>
    <name evidence="2 4" type="primary">thiL</name>
    <name evidence="4" type="ORF">E0F26_04585</name>
</gene>
<feature type="binding site" evidence="2">
    <location>
        <position position="262"/>
    </location>
    <ligand>
        <name>substrate</name>
    </ligand>
</feature>
<dbReference type="Proteomes" id="UP001317963">
    <property type="component" value="Chromosome"/>
</dbReference>
<dbReference type="InterPro" id="IPR016188">
    <property type="entry name" value="PurM-like_N"/>
</dbReference>
<comment type="pathway">
    <text evidence="2">Cofactor biosynthesis; thiamine diphosphate biosynthesis; thiamine diphosphate from thiamine phosphate: step 1/1.</text>
</comment>
<keyword evidence="2" id="KW-0067">ATP-binding</keyword>
<organism evidence="4 5">
    <name type="scientific">Candidatus Paraluminiphilus aquimaris</name>
    <dbReference type="NCBI Taxonomy" id="2518994"/>
    <lineage>
        <taxon>Bacteria</taxon>
        <taxon>Pseudomonadati</taxon>
        <taxon>Pseudomonadota</taxon>
        <taxon>Gammaproteobacteria</taxon>
        <taxon>Cellvibrionales</taxon>
        <taxon>Halieaceae</taxon>
        <taxon>Candidatus Paraluminiphilus</taxon>
    </lineage>
</organism>
<dbReference type="GO" id="GO:0009030">
    <property type="term" value="F:thiamine-phosphate kinase activity"/>
    <property type="evidence" value="ECO:0007669"/>
    <property type="project" value="UniProtKB-EC"/>
</dbReference>
<evidence type="ECO:0000256" key="2">
    <source>
        <dbReference type="HAMAP-Rule" id="MF_02128"/>
    </source>
</evidence>
<feature type="binding site" evidence="2">
    <location>
        <position position="42"/>
    </location>
    <ligand>
        <name>Mg(2+)</name>
        <dbReference type="ChEBI" id="CHEBI:18420"/>
        <label>4</label>
    </ligand>
</feature>
<name>A0ABY6Q593_9GAMM</name>
<feature type="binding site" evidence="2">
    <location>
        <position position="27"/>
    </location>
    <ligand>
        <name>Mg(2+)</name>
        <dbReference type="ChEBI" id="CHEBI:18420"/>
        <label>4</label>
    </ligand>
</feature>
<comment type="similarity">
    <text evidence="2">Belongs to the thiamine-monophosphate kinase family.</text>
</comment>
<dbReference type="PIRSF" id="PIRSF005303">
    <property type="entry name" value="Thiam_monoph_kin"/>
    <property type="match status" value="1"/>
</dbReference>
<comment type="miscellaneous">
    <text evidence="2">Reaction mechanism of ThiL seems to utilize a direct, inline transfer of the gamma-phosphate of ATP to TMP rather than a phosphorylated enzyme intermediate.</text>
</comment>
<keyword evidence="2" id="KW-0460">Magnesium</keyword>
<dbReference type="EC" id="2.7.4.16" evidence="2"/>
<feature type="domain" description="PurM-like N-terminal" evidence="3">
    <location>
        <begin position="25"/>
        <end position="134"/>
    </location>
</feature>
<comment type="function">
    <text evidence="2">Catalyzes the ATP-dependent phosphorylation of thiamine-monophosphate (TMP) to form thiamine-pyrophosphate (TPP), the active form of vitamin B1.</text>
</comment>
<feature type="binding site" evidence="2">
    <location>
        <position position="72"/>
    </location>
    <ligand>
        <name>Mg(2+)</name>
        <dbReference type="ChEBI" id="CHEBI:18420"/>
        <label>3</label>
    </ligand>
</feature>
<feature type="binding site" evidence="2">
    <location>
        <position position="119"/>
    </location>
    <ligand>
        <name>Mg(2+)</name>
        <dbReference type="ChEBI" id="CHEBI:18420"/>
        <label>1</label>
    </ligand>
</feature>
<keyword evidence="2" id="KW-0547">Nucleotide-binding</keyword>
<dbReference type="RefSeq" id="WP_279242870.1">
    <property type="nucleotide sequence ID" value="NZ_CP036501.1"/>
</dbReference>
<comment type="caution">
    <text evidence="2">Lacks conserved residue(s) required for the propagation of feature annotation.</text>
</comment>
<dbReference type="SUPFAM" id="SSF56042">
    <property type="entry name" value="PurM C-terminal domain-like"/>
    <property type="match status" value="1"/>
</dbReference>
<proteinExistence type="inferred from homology"/>
<dbReference type="Gene3D" id="3.30.1330.10">
    <property type="entry name" value="PurM-like, N-terminal domain"/>
    <property type="match status" value="1"/>
</dbReference>
<feature type="binding site" evidence="2">
    <location>
        <position position="211"/>
    </location>
    <ligand>
        <name>Mg(2+)</name>
        <dbReference type="ChEBI" id="CHEBI:18420"/>
        <label>3</label>
    </ligand>
</feature>
<keyword evidence="5" id="KW-1185">Reference proteome</keyword>
<feature type="binding site" evidence="2">
    <location>
        <position position="303"/>
    </location>
    <ligand>
        <name>substrate</name>
    </ligand>
</feature>
<dbReference type="SUPFAM" id="SSF55326">
    <property type="entry name" value="PurM N-terminal domain-like"/>
    <property type="match status" value="1"/>
</dbReference>
<dbReference type="InterPro" id="IPR036676">
    <property type="entry name" value="PurM-like_C_sf"/>
</dbReference>
<evidence type="ECO:0000313" key="5">
    <source>
        <dbReference type="Proteomes" id="UP001317963"/>
    </source>
</evidence>
<feature type="binding site" evidence="2">
    <location>
        <position position="214"/>
    </location>
    <ligand>
        <name>Mg(2+)</name>
        <dbReference type="ChEBI" id="CHEBI:18420"/>
        <label>5</label>
    </ligand>
</feature>
<evidence type="ECO:0000259" key="3">
    <source>
        <dbReference type="Pfam" id="PF00586"/>
    </source>
</evidence>
<dbReference type="NCBIfam" id="TIGR01379">
    <property type="entry name" value="thiL"/>
    <property type="match status" value="1"/>
</dbReference>
<dbReference type="Pfam" id="PF00586">
    <property type="entry name" value="AIRS"/>
    <property type="match status" value="1"/>
</dbReference>
<evidence type="ECO:0000313" key="4">
    <source>
        <dbReference type="EMBL" id="UZP74061.1"/>
    </source>
</evidence>
<dbReference type="Gene3D" id="3.90.650.10">
    <property type="entry name" value="PurM-like C-terminal domain"/>
    <property type="match status" value="1"/>
</dbReference>
<feature type="binding site" evidence="2">
    <location>
        <position position="44"/>
    </location>
    <ligand>
        <name>Mg(2+)</name>
        <dbReference type="ChEBI" id="CHEBI:18420"/>
        <label>2</label>
    </ligand>
</feature>
<dbReference type="InterPro" id="IPR006283">
    <property type="entry name" value="ThiL-like"/>
</dbReference>
<protein>
    <recommendedName>
        <fullName evidence="2">Thiamine-monophosphate kinase</fullName>
        <shortName evidence="2">TMP kinase</shortName>
        <shortName evidence="2">Thiamine-phosphate kinase</shortName>
        <ecNumber evidence="2">2.7.4.16</ecNumber>
    </recommendedName>
</protein>
<feature type="binding site" evidence="2">
    <location>
        <position position="51"/>
    </location>
    <ligand>
        <name>substrate</name>
    </ligand>
</feature>
<keyword evidence="1 2" id="KW-0784">Thiamine biosynthesis</keyword>
<keyword evidence="2 4" id="KW-0808">Transferase</keyword>
<feature type="binding site" evidence="2">
    <location>
        <position position="27"/>
    </location>
    <ligand>
        <name>Mg(2+)</name>
        <dbReference type="ChEBI" id="CHEBI:18420"/>
        <label>3</label>
    </ligand>
</feature>
<keyword evidence="2" id="KW-0479">Metal-binding</keyword>
<accession>A0ABY6Q593</accession>
<keyword evidence="2 4" id="KW-0418">Kinase</keyword>
<feature type="binding site" evidence="2">
    <location>
        <position position="44"/>
    </location>
    <ligand>
        <name>Mg(2+)</name>
        <dbReference type="ChEBI" id="CHEBI:18420"/>
        <label>1</label>
    </ligand>
</feature>
<comment type="catalytic activity">
    <reaction evidence="2">
        <text>thiamine phosphate + ATP = thiamine diphosphate + ADP</text>
        <dbReference type="Rhea" id="RHEA:15913"/>
        <dbReference type="ChEBI" id="CHEBI:30616"/>
        <dbReference type="ChEBI" id="CHEBI:37575"/>
        <dbReference type="ChEBI" id="CHEBI:58937"/>
        <dbReference type="ChEBI" id="CHEBI:456216"/>
        <dbReference type="EC" id="2.7.4.16"/>
    </reaction>
</comment>
<feature type="binding site" evidence="2">
    <location>
        <position position="43"/>
    </location>
    <ligand>
        <name>Mg(2+)</name>
        <dbReference type="ChEBI" id="CHEBI:18420"/>
        <label>1</label>
    </ligand>
</feature>
<dbReference type="CDD" id="cd02194">
    <property type="entry name" value="ThiL"/>
    <property type="match status" value="1"/>
</dbReference>
<feature type="binding site" evidence="2">
    <location>
        <position position="213"/>
    </location>
    <ligand>
        <name>ATP</name>
        <dbReference type="ChEBI" id="CHEBI:30616"/>
    </ligand>
</feature>
<dbReference type="HAMAP" id="MF_02128">
    <property type="entry name" value="TMP_kinase"/>
    <property type="match status" value="1"/>
</dbReference>
<dbReference type="EMBL" id="CP036501">
    <property type="protein sequence ID" value="UZP74061.1"/>
    <property type="molecule type" value="Genomic_DNA"/>
</dbReference>
<feature type="binding site" evidence="2">
    <location>
        <position position="72"/>
    </location>
    <ligand>
        <name>Mg(2+)</name>
        <dbReference type="ChEBI" id="CHEBI:18420"/>
        <label>2</label>
    </ligand>
</feature>
<evidence type="ECO:0000256" key="1">
    <source>
        <dbReference type="ARBA" id="ARBA00022977"/>
    </source>
</evidence>
<dbReference type="InterPro" id="IPR036921">
    <property type="entry name" value="PurM-like_N_sf"/>
</dbReference>